<evidence type="ECO:0000259" key="2">
    <source>
        <dbReference type="Pfam" id="PF10988"/>
    </source>
</evidence>
<dbReference type="AlphaFoldDB" id="A0A2W5PD37"/>
<comment type="caution">
    <text evidence="3">The sequence shown here is derived from an EMBL/GenBank/DDBJ whole genome shotgun (WGS) entry which is preliminary data.</text>
</comment>
<name>A0A2W5PD37_9SPHN</name>
<organism evidence="3 4">
    <name type="scientific">Sphingomonas taxi</name>
    <dbReference type="NCBI Taxonomy" id="1549858"/>
    <lineage>
        <taxon>Bacteria</taxon>
        <taxon>Pseudomonadati</taxon>
        <taxon>Pseudomonadota</taxon>
        <taxon>Alphaproteobacteria</taxon>
        <taxon>Sphingomonadales</taxon>
        <taxon>Sphingomonadaceae</taxon>
        <taxon>Sphingomonas</taxon>
    </lineage>
</organism>
<reference evidence="3 4" key="1">
    <citation type="submission" date="2017-08" db="EMBL/GenBank/DDBJ databases">
        <title>Infants hospitalized years apart are colonized by the same room-sourced microbial strains.</title>
        <authorList>
            <person name="Brooks B."/>
            <person name="Olm M.R."/>
            <person name="Firek B.A."/>
            <person name="Baker R."/>
            <person name="Thomas B.C."/>
            <person name="Morowitz M.J."/>
            <person name="Banfield J.F."/>
        </authorList>
    </citation>
    <scope>NUCLEOTIDE SEQUENCE [LARGE SCALE GENOMIC DNA]</scope>
    <source>
        <strain evidence="3">S2_005_001_R1_22</strain>
    </source>
</reference>
<proteinExistence type="predicted"/>
<accession>A0A2W5PD37</accession>
<feature type="domain" description="Putative auto-transporter adhesin head GIN" evidence="2">
    <location>
        <begin position="41"/>
        <end position="215"/>
    </location>
</feature>
<dbReference type="InterPro" id="IPR021255">
    <property type="entry name" value="DUF2807"/>
</dbReference>
<feature type="chain" id="PRO_5015878114" evidence="1">
    <location>
        <begin position="21"/>
        <end position="236"/>
    </location>
</feature>
<dbReference type="Proteomes" id="UP000249229">
    <property type="component" value="Unassembled WGS sequence"/>
</dbReference>
<dbReference type="Gene3D" id="2.160.20.120">
    <property type="match status" value="1"/>
</dbReference>
<evidence type="ECO:0000313" key="4">
    <source>
        <dbReference type="Proteomes" id="UP000249229"/>
    </source>
</evidence>
<protein>
    <submittedName>
        <fullName evidence="3">DUF2807 domain-containing protein</fullName>
    </submittedName>
</protein>
<dbReference type="Pfam" id="PF10988">
    <property type="entry name" value="DUF2807"/>
    <property type="match status" value="1"/>
</dbReference>
<keyword evidence="1" id="KW-0732">Signal</keyword>
<dbReference type="EMBL" id="QFQI01000002">
    <property type="protein sequence ID" value="PZQ62019.1"/>
    <property type="molecule type" value="Genomic_DNA"/>
</dbReference>
<sequence>MRLIMFAALLPLAACGNAFDKDDAGIAGSGTGNTRSYAVADFTGIRLAGSDDVEVRVGGGYSVRAEGDARVLDRLKITRDGATLNVSRRSGPSSGSARVFVTLPALTEAAIGGSGDMRIDRVRGEAFAARIAGSGDLTIGDVAAGDVDVTVTGSGNVAARGQARRLAVRITGSGGLDAPQLAARGADVQVVGSGSVRTTVTGDANVRSVGAGDVDLGPQARCTVKKAGSGDVRCGR</sequence>
<evidence type="ECO:0000313" key="3">
    <source>
        <dbReference type="EMBL" id="PZQ62019.1"/>
    </source>
</evidence>
<gene>
    <name evidence="3" type="ORF">DI544_05340</name>
</gene>
<evidence type="ECO:0000256" key="1">
    <source>
        <dbReference type="SAM" id="SignalP"/>
    </source>
</evidence>
<feature type="signal peptide" evidence="1">
    <location>
        <begin position="1"/>
        <end position="20"/>
    </location>
</feature>